<feature type="transmembrane region" description="Helical" evidence="1">
    <location>
        <begin position="33"/>
        <end position="53"/>
    </location>
</feature>
<dbReference type="EMBL" id="JBHSMG010000001">
    <property type="protein sequence ID" value="MFC5502036.1"/>
    <property type="molecule type" value="Genomic_DNA"/>
</dbReference>
<keyword evidence="1" id="KW-1133">Transmembrane helix</keyword>
<keyword evidence="3" id="KW-1185">Reference proteome</keyword>
<protein>
    <submittedName>
        <fullName evidence="2">Uncharacterized protein</fullName>
    </submittedName>
</protein>
<keyword evidence="1" id="KW-0472">Membrane</keyword>
<comment type="caution">
    <text evidence="2">The sequence shown here is derived from an EMBL/GenBank/DDBJ whole genome shotgun (WGS) entry which is preliminary data.</text>
</comment>
<evidence type="ECO:0000313" key="3">
    <source>
        <dbReference type="Proteomes" id="UP001596039"/>
    </source>
</evidence>
<gene>
    <name evidence="2" type="ORF">ACFPJ4_07265</name>
</gene>
<dbReference type="Proteomes" id="UP001596039">
    <property type="component" value="Unassembled WGS sequence"/>
</dbReference>
<name>A0ABW0NNB7_9MICO</name>
<evidence type="ECO:0000256" key="1">
    <source>
        <dbReference type="SAM" id="Phobius"/>
    </source>
</evidence>
<proteinExistence type="predicted"/>
<dbReference type="RefSeq" id="WP_386739694.1">
    <property type="nucleotide sequence ID" value="NZ_JBHSMG010000001.1"/>
</dbReference>
<reference evidence="3" key="1">
    <citation type="journal article" date="2019" name="Int. J. Syst. Evol. Microbiol.">
        <title>The Global Catalogue of Microorganisms (GCM) 10K type strain sequencing project: providing services to taxonomists for standard genome sequencing and annotation.</title>
        <authorList>
            <consortium name="The Broad Institute Genomics Platform"/>
            <consortium name="The Broad Institute Genome Sequencing Center for Infectious Disease"/>
            <person name="Wu L."/>
            <person name="Ma J."/>
        </authorList>
    </citation>
    <scope>NUCLEOTIDE SEQUENCE [LARGE SCALE GENOMIC DNA]</scope>
    <source>
        <strain evidence="3">CGMCC 4.6997</strain>
    </source>
</reference>
<organism evidence="2 3">
    <name type="scientific">Lysinimonas soli</name>
    <dbReference type="NCBI Taxonomy" id="1074233"/>
    <lineage>
        <taxon>Bacteria</taxon>
        <taxon>Bacillati</taxon>
        <taxon>Actinomycetota</taxon>
        <taxon>Actinomycetes</taxon>
        <taxon>Micrococcales</taxon>
        <taxon>Microbacteriaceae</taxon>
        <taxon>Lysinimonas</taxon>
    </lineage>
</organism>
<sequence>MKVFVFLVALAFFIGAFFLFGYAIEAPEQWAGLMFFSGILSVVVALAIPFHLLERTD</sequence>
<accession>A0ABW0NNB7</accession>
<keyword evidence="1" id="KW-0812">Transmembrane</keyword>
<evidence type="ECO:0000313" key="2">
    <source>
        <dbReference type="EMBL" id="MFC5502036.1"/>
    </source>
</evidence>